<dbReference type="CDD" id="cd08865">
    <property type="entry name" value="SRPBCC_10"/>
    <property type="match status" value="1"/>
</dbReference>
<sequence>MFQVEKSVVIERSSADVFAFVADQRNAVRWQAGITEIRTLTEPPIGVGTRHALARTFLGRRMEVENVYTEYDPDTFVAFRTTSGPVALVASYLVVPHPQGSTLTSSIQMDAKGFLSLAEPLIAAGLRRDVAAALLTLKGVLET</sequence>
<evidence type="ECO:0000313" key="1">
    <source>
        <dbReference type="EMBL" id="MFC6236792.1"/>
    </source>
</evidence>
<dbReference type="EMBL" id="JBHSTI010000002">
    <property type="protein sequence ID" value="MFC6236792.1"/>
    <property type="molecule type" value="Genomic_DNA"/>
</dbReference>
<proteinExistence type="predicted"/>
<accession>A0ABW1SWK9</accession>
<name>A0ABW1SWK9_9ACTN</name>
<reference evidence="2" key="1">
    <citation type="journal article" date="2019" name="Int. J. Syst. Evol. Microbiol.">
        <title>The Global Catalogue of Microorganisms (GCM) 10K type strain sequencing project: providing services to taxonomists for standard genome sequencing and annotation.</title>
        <authorList>
            <consortium name="The Broad Institute Genomics Platform"/>
            <consortium name="The Broad Institute Genome Sequencing Center for Infectious Disease"/>
            <person name="Wu L."/>
            <person name="Ma J."/>
        </authorList>
    </citation>
    <scope>NUCLEOTIDE SEQUENCE [LARGE SCALE GENOMIC DNA]</scope>
    <source>
        <strain evidence="2">CGMCC 4.7317</strain>
    </source>
</reference>
<dbReference type="RefSeq" id="WP_386763826.1">
    <property type="nucleotide sequence ID" value="NZ_JBHSTI010000002.1"/>
</dbReference>
<dbReference type="Proteomes" id="UP001596138">
    <property type="component" value="Unassembled WGS sequence"/>
</dbReference>
<evidence type="ECO:0000313" key="2">
    <source>
        <dbReference type="Proteomes" id="UP001596138"/>
    </source>
</evidence>
<keyword evidence="2" id="KW-1185">Reference proteome</keyword>
<dbReference type="SUPFAM" id="SSF55961">
    <property type="entry name" value="Bet v1-like"/>
    <property type="match status" value="1"/>
</dbReference>
<dbReference type="Gene3D" id="3.30.530.20">
    <property type="match status" value="1"/>
</dbReference>
<protein>
    <submittedName>
        <fullName evidence="1">SRPBCC family protein</fullName>
    </submittedName>
</protein>
<gene>
    <name evidence="1" type="ORF">ACFQGU_02805</name>
</gene>
<dbReference type="Pfam" id="PF10604">
    <property type="entry name" value="Polyketide_cyc2"/>
    <property type="match status" value="1"/>
</dbReference>
<organism evidence="1 2">
    <name type="scientific">Longivirga aurantiaca</name>
    <dbReference type="NCBI Taxonomy" id="1837743"/>
    <lineage>
        <taxon>Bacteria</taxon>
        <taxon>Bacillati</taxon>
        <taxon>Actinomycetota</taxon>
        <taxon>Actinomycetes</taxon>
        <taxon>Sporichthyales</taxon>
        <taxon>Sporichthyaceae</taxon>
        <taxon>Longivirga</taxon>
    </lineage>
</organism>
<comment type="caution">
    <text evidence="1">The sequence shown here is derived from an EMBL/GenBank/DDBJ whole genome shotgun (WGS) entry which is preliminary data.</text>
</comment>
<dbReference type="InterPro" id="IPR019587">
    <property type="entry name" value="Polyketide_cyclase/dehydratase"/>
</dbReference>
<dbReference type="InterPro" id="IPR023393">
    <property type="entry name" value="START-like_dom_sf"/>
</dbReference>